<evidence type="ECO:0000256" key="5">
    <source>
        <dbReference type="SAM" id="MobiDB-lite"/>
    </source>
</evidence>
<proteinExistence type="predicted"/>
<keyword evidence="3 6" id="KW-1133">Transmembrane helix</keyword>
<feature type="region of interest" description="Disordered" evidence="5">
    <location>
        <begin position="366"/>
        <end position="398"/>
    </location>
</feature>
<dbReference type="GO" id="GO:0005230">
    <property type="term" value="F:extracellular ligand-gated monoatomic ion channel activity"/>
    <property type="evidence" value="ECO:0007669"/>
    <property type="project" value="InterPro"/>
</dbReference>
<dbReference type="EMBL" id="CAJNOE010000097">
    <property type="protein sequence ID" value="CAF0905337.1"/>
    <property type="molecule type" value="Genomic_DNA"/>
</dbReference>
<evidence type="ECO:0000313" key="9">
    <source>
        <dbReference type="Proteomes" id="UP000663860"/>
    </source>
</evidence>
<comment type="caution">
    <text evidence="8">The sequence shown here is derived from an EMBL/GenBank/DDBJ whole genome shotgun (WGS) entry which is preliminary data.</text>
</comment>
<accession>A0A813ZZ47</accession>
<organism evidence="8 9">
    <name type="scientific">Adineta steineri</name>
    <dbReference type="NCBI Taxonomy" id="433720"/>
    <lineage>
        <taxon>Eukaryota</taxon>
        <taxon>Metazoa</taxon>
        <taxon>Spiralia</taxon>
        <taxon>Gnathifera</taxon>
        <taxon>Rotifera</taxon>
        <taxon>Eurotatoria</taxon>
        <taxon>Bdelloidea</taxon>
        <taxon>Adinetida</taxon>
        <taxon>Adinetidae</taxon>
        <taxon>Adineta</taxon>
    </lineage>
</organism>
<dbReference type="Pfam" id="PF02931">
    <property type="entry name" value="Neur_chan_LBD"/>
    <property type="match status" value="1"/>
</dbReference>
<dbReference type="PANTHER" id="PTHR18945">
    <property type="entry name" value="NEUROTRANSMITTER GATED ION CHANNEL"/>
    <property type="match status" value="1"/>
</dbReference>
<evidence type="ECO:0000256" key="2">
    <source>
        <dbReference type="ARBA" id="ARBA00022692"/>
    </source>
</evidence>
<gene>
    <name evidence="8" type="ORF">IZO911_LOCUS12478</name>
</gene>
<dbReference type="Proteomes" id="UP000663860">
    <property type="component" value="Unassembled WGS sequence"/>
</dbReference>
<reference evidence="8" key="1">
    <citation type="submission" date="2021-02" db="EMBL/GenBank/DDBJ databases">
        <authorList>
            <person name="Nowell W R."/>
        </authorList>
    </citation>
    <scope>NUCLEOTIDE SEQUENCE</scope>
</reference>
<feature type="transmembrane region" description="Helical" evidence="6">
    <location>
        <begin position="221"/>
        <end position="243"/>
    </location>
</feature>
<evidence type="ECO:0000256" key="1">
    <source>
        <dbReference type="ARBA" id="ARBA00004141"/>
    </source>
</evidence>
<dbReference type="InterPro" id="IPR038050">
    <property type="entry name" value="Neuro_actylchol_rec"/>
</dbReference>
<comment type="subcellular location">
    <subcellularLocation>
        <location evidence="1">Membrane</location>
        <topology evidence="1">Multi-pass membrane protein</topology>
    </subcellularLocation>
</comment>
<dbReference type="Gene3D" id="1.20.58.390">
    <property type="entry name" value="Neurotransmitter-gated ion-channel transmembrane domain"/>
    <property type="match status" value="1"/>
</dbReference>
<name>A0A813ZZ47_9BILA</name>
<sequence length="398" mass="46023">MLRSTNKVQTVYARLMFLRIGEIDTLNEKYQAQASIEARWQVEIDKILPDLSPEDQTRLTAGKSVSLLKYAESHWTPQLYIENAIGDLKEQIRYTAKKYRQDNQVYVCEHRDIKGAFWEKLELHHFPSDVQDLSVSVGSMLYNDRVLLAPDPHNGSGVNLEAFVDQQEWQLYAYVDSTQRFIDEFDLHSAANDEDDEASSSEDRKRSIITITCHAARRSHYFYWNGYSLIFFIMLSSYTLFLIPPHQMANRIQSGCTLLLTSITFRWTVNRSLPTISYLTSLDIYGILGIVYLVINVIWHATIGGLLFEYVPGFVSKPDLKLVRIDRIAFCVSFAIFVIAHILLLIWLYCVPLKHRRDMQKRDDQLKLAKSRKPANNNGPSNVKRNDPTSSYERIPIN</sequence>
<feature type="domain" description="Neurotransmitter-gated ion-channel ligand-binding" evidence="7">
    <location>
        <begin position="6"/>
        <end position="174"/>
    </location>
</feature>
<dbReference type="InterPro" id="IPR036734">
    <property type="entry name" value="Neur_chan_lig-bd_sf"/>
</dbReference>
<dbReference type="GO" id="GO:0016020">
    <property type="term" value="C:membrane"/>
    <property type="evidence" value="ECO:0007669"/>
    <property type="project" value="UniProtKB-SubCell"/>
</dbReference>
<dbReference type="AlphaFoldDB" id="A0A813ZZ47"/>
<feature type="compositionally biased region" description="Polar residues" evidence="5">
    <location>
        <begin position="374"/>
        <end position="392"/>
    </location>
</feature>
<protein>
    <recommendedName>
        <fullName evidence="7">Neurotransmitter-gated ion-channel ligand-binding domain-containing protein</fullName>
    </recommendedName>
</protein>
<feature type="transmembrane region" description="Helical" evidence="6">
    <location>
        <begin position="327"/>
        <end position="351"/>
    </location>
</feature>
<evidence type="ECO:0000259" key="7">
    <source>
        <dbReference type="Pfam" id="PF02931"/>
    </source>
</evidence>
<keyword evidence="4 6" id="KW-0472">Membrane</keyword>
<dbReference type="Gene3D" id="2.70.170.10">
    <property type="entry name" value="Neurotransmitter-gated ion-channel ligand-binding domain"/>
    <property type="match status" value="1"/>
</dbReference>
<evidence type="ECO:0000256" key="4">
    <source>
        <dbReference type="ARBA" id="ARBA00023136"/>
    </source>
</evidence>
<evidence type="ECO:0000256" key="6">
    <source>
        <dbReference type="SAM" id="Phobius"/>
    </source>
</evidence>
<dbReference type="GO" id="GO:0004888">
    <property type="term" value="F:transmembrane signaling receptor activity"/>
    <property type="evidence" value="ECO:0007669"/>
    <property type="project" value="InterPro"/>
</dbReference>
<evidence type="ECO:0000313" key="8">
    <source>
        <dbReference type="EMBL" id="CAF0905337.1"/>
    </source>
</evidence>
<keyword evidence="2 6" id="KW-0812">Transmembrane</keyword>
<dbReference type="InterPro" id="IPR036719">
    <property type="entry name" value="Neuro-gated_channel_TM_sf"/>
</dbReference>
<feature type="transmembrane region" description="Helical" evidence="6">
    <location>
        <begin position="284"/>
        <end position="307"/>
    </location>
</feature>
<dbReference type="InterPro" id="IPR006201">
    <property type="entry name" value="Neur_channel"/>
</dbReference>
<evidence type="ECO:0000256" key="3">
    <source>
        <dbReference type="ARBA" id="ARBA00022989"/>
    </source>
</evidence>
<dbReference type="SUPFAM" id="SSF90112">
    <property type="entry name" value="Neurotransmitter-gated ion-channel transmembrane pore"/>
    <property type="match status" value="1"/>
</dbReference>
<dbReference type="InterPro" id="IPR006202">
    <property type="entry name" value="Neur_chan_lig-bd"/>
</dbReference>
<dbReference type="SUPFAM" id="SSF63712">
    <property type="entry name" value="Nicotinic receptor ligand binding domain-like"/>
    <property type="match status" value="1"/>
</dbReference>